<dbReference type="Proteomes" id="UP001583177">
    <property type="component" value="Unassembled WGS sequence"/>
</dbReference>
<keyword evidence="7" id="KW-1185">Reference proteome</keyword>
<evidence type="ECO:0008006" key="8">
    <source>
        <dbReference type="Google" id="ProtNLM"/>
    </source>
</evidence>
<reference evidence="6 7" key="1">
    <citation type="journal article" date="2024" name="IMA Fungus">
        <title>IMA Genome - F19 : A genome assembly and annotation guide to empower mycologists, including annotated draft genome sequences of Ceratocystis pirilliformis, Diaporthe australafricana, Fusarium ophioides, Paecilomyces lecythidis, and Sporothrix stenoceras.</title>
        <authorList>
            <person name="Aylward J."/>
            <person name="Wilson A.M."/>
            <person name="Visagie C.M."/>
            <person name="Spraker J."/>
            <person name="Barnes I."/>
            <person name="Buitendag C."/>
            <person name="Ceriani C."/>
            <person name="Del Mar Angel L."/>
            <person name="du Plessis D."/>
            <person name="Fuchs T."/>
            <person name="Gasser K."/>
            <person name="Kramer D."/>
            <person name="Li W."/>
            <person name="Munsamy K."/>
            <person name="Piso A."/>
            <person name="Price J.L."/>
            <person name="Sonnekus B."/>
            <person name="Thomas C."/>
            <person name="van der Nest A."/>
            <person name="van Dijk A."/>
            <person name="van Heerden A."/>
            <person name="van Vuuren N."/>
            <person name="Yilmaz N."/>
            <person name="Duong T.A."/>
            <person name="van der Merwe N.A."/>
            <person name="Wingfield M.J."/>
            <person name="Wingfield B.D."/>
        </authorList>
    </citation>
    <scope>NUCLEOTIDE SEQUENCE [LARGE SCALE GENOMIC DNA]</scope>
    <source>
        <strain evidence="6 7">CMW 18300</strain>
    </source>
</reference>
<dbReference type="CDD" id="cd11040">
    <property type="entry name" value="CYP7_CYP8-like"/>
    <property type="match status" value="1"/>
</dbReference>
<name>A0ABR3VV90_9PEZI</name>
<proteinExistence type="inferred from homology"/>
<evidence type="ECO:0000313" key="7">
    <source>
        <dbReference type="Proteomes" id="UP001583177"/>
    </source>
</evidence>
<gene>
    <name evidence="6" type="ORF">Daus18300_014419</name>
</gene>
<dbReference type="PANTHER" id="PTHR47582:SF1">
    <property type="entry name" value="P450, PUTATIVE (EUROFUNG)-RELATED"/>
    <property type="match status" value="1"/>
</dbReference>
<evidence type="ECO:0000256" key="2">
    <source>
        <dbReference type="ARBA" id="ARBA00010617"/>
    </source>
</evidence>
<dbReference type="InterPro" id="IPR036396">
    <property type="entry name" value="Cyt_P450_sf"/>
</dbReference>
<dbReference type="InterPro" id="IPR053007">
    <property type="entry name" value="CYP450_monoxygenase_sec-met"/>
</dbReference>
<comment type="cofactor">
    <cofactor evidence="1">
        <name>heme</name>
        <dbReference type="ChEBI" id="CHEBI:30413"/>
    </cofactor>
</comment>
<sequence length="362" mass="40812">MITESLNNLAVTRGPLQIGLHEWIGREVITTVSETIYGPDHPFKDRANVEAWHQFGAGFVPLLVNFVPQLTAQKYVQAREVLVKAFEQYFEDKRHADPETSPLIKNRYKLFRERGLPSNDIARHEVGASLALLINTIQAAFWLVYHLFSNPATLAECRRELSGAVREENGLYTVDLAYIKASCPVFLSTFKETLRFRSINVAARIVINDTLIGEQYLLKKDSVVLIPGTVQHHLKSVYGDDAEQFNHRRFVRESAGKPKRFNPLAFRVFGGGSVVCPGRYFATTEILALAGMIALQFDVRPRDESWPTPTVEKSNPGISFQQPDRDIEVEVSPRDARVFRMTMMRSEETAATSSGDLVITDV</sequence>
<dbReference type="InterPro" id="IPR002403">
    <property type="entry name" value="Cyt_P450_E_grp-IV"/>
</dbReference>
<comment type="similarity">
    <text evidence="2">Belongs to the cytochrome P450 family.</text>
</comment>
<evidence type="ECO:0000256" key="3">
    <source>
        <dbReference type="ARBA" id="ARBA00022723"/>
    </source>
</evidence>
<dbReference type="EMBL" id="JAWRVE010000289">
    <property type="protein sequence ID" value="KAL1845873.1"/>
    <property type="molecule type" value="Genomic_DNA"/>
</dbReference>
<organism evidence="6 7">
    <name type="scientific">Diaporthe australafricana</name>
    <dbReference type="NCBI Taxonomy" id="127596"/>
    <lineage>
        <taxon>Eukaryota</taxon>
        <taxon>Fungi</taxon>
        <taxon>Dikarya</taxon>
        <taxon>Ascomycota</taxon>
        <taxon>Pezizomycotina</taxon>
        <taxon>Sordariomycetes</taxon>
        <taxon>Sordariomycetidae</taxon>
        <taxon>Diaporthales</taxon>
        <taxon>Diaporthaceae</taxon>
        <taxon>Diaporthe</taxon>
    </lineage>
</organism>
<keyword evidence="5" id="KW-0503">Monooxygenase</keyword>
<keyword evidence="3" id="KW-0479">Metal-binding</keyword>
<protein>
    <recommendedName>
        <fullName evidence="8">Cytochrome P450</fullName>
    </recommendedName>
</protein>
<dbReference type="InterPro" id="IPR001128">
    <property type="entry name" value="Cyt_P450"/>
</dbReference>
<keyword evidence="5" id="KW-0560">Oxidoreductase</keyword>
<evidence type="ECO:0000256" key="4">
    <source>
        <dbReference type="ARBA" id="ARBA00023004"/>
    </source>
</evidence>
<accession>A0ABR3VV90</accession>
<dbReference type="Pfam" id="PF00067">
    <property type="entry name" value="p450"/>
    <property type="match status" value="1"/>
</dbReference>
<dbReference type="PRINTS" id="PR00465">
    <property type="entry name" value="EP450IV"/>
</dbReference>
<dbReference type="Gene3D" id="1.10.630.10">
    <property type="entry name" value="Cytochrome P450"/>
    <property type="match status" value="1"/>
</dbReference>
<dbReference type="SUPFAM" id="SSF48264">
    <property type="entry name" value="Cytochrome P450"/>
    <property type="match status" value="1"/>
</dbReference>
<keyword evidence="4" id="KW-0408">Iron</keyword>
<evidence type="ECO:0000256" key="5">
    <source>
        <dbReference type="ARBA" id="ARBA00023033"/>
    </source>
</evidence>
<comment type="caution">
    <text evidence="6">The sequence shown here is derived from an EMBL/GenBank/DDBJ whole genome shotgun (WGS) entry which is preliminary data.</text>
</comment>
<dbReference type="PANTHER" id="PTHR47582">
    <property type="entry name" value="P450, PUTATIVE (EUROFUNG)-RELATED"/>
    <property type="match status" value="1"/>
</dbReference>
<evidence type="ECO:0000313" key="6">
    <source>
        <dbReference type="EMBL" id="KAL1845873.1"/>
    </source>
</evidence>
<evidence type="ECO:0000256" key="1">
    <source>
        <dbReference type="ARBA" id="ARBA00001971"/>
    </source>
</evidence>